<protein>
    <submittedName>
        <fullName evidence="1">Uncharacterized protein</fullName>
    </submittedName>
</protein>
<sequence length="65" mass="7807">MDFFCFSKLSSKDFIHVSYVENSLITYEEFSIKLGAFQWQPQVYYKSLIQNEMSHLPSYWTTQHS</sequence>
<dbReference type="Gramene" id="MELO3C034507.2.1">
    <property type="protein sequence ID" value="MELO3C034507.2.1"/>
    <property type="gene ID" value="MELO3C034507.2"/>
</dbReference>
<dbReference type="AlphaFoldDB" id="A0A9I9EJ79"/>
<reference evidence="1" key="1">
    <citation type="submission" date="2023-03" db="UniProtKB">
        <authorList>
            <consortium name="EnsemblPlants"/>
        </authorList>
    </citation>
    <scope>IDENTIFICATION</scope>
</reference>
<name>A0A9I9EJ79_CUCME</name>
<organism evidence="1">
    <name type="scientific">Cucumis melo</name>
    <name type="common">Muskmelon</name>
    <dbReference type="NCBI Taxonomy" id="3656"/>
    <lineage>
        <taxon>Eukaryota</taxon>
        <taxon>Viridiplantae</taxon>
        <taxon>Streptophyta</taxon>
        <taxon>Embryophyta</taxon>
        <taxon>Tracheophyta</taxon>
        <taxon>Spermatophyta</taxon>
        <taxon>Magnoliopsida</taxon>
        <taxon>eudicotyledons</taxon>
        <taxon>Gunneridae</taxon>
        <taxon>Pentapetalae</taxon>
        <taxon>rosids</taxon>
        <taxon>fabids</taxon>
        <taxon>Cucurbitales</taxon>
        <taxon>Cucurbitaceae</taxon>
        <taxon>Benincaseae</taxon>
        <taxon>Cucumis</taxon>
    </lineage>
</organism>
<evidence type="ECO:0000313" key="1">
    <source>
        <dbReference type="EnsemblPlants" id="MELO3C034507.2.1"/>
    </source>
</evidence>
<accession>A0A9I9EJ79</accession>
<dbReference type="EnsemblPlants" id="MELO3C034507.2.1">
    <property type="protein sequence ID" value="MELO3C034507.2.1"/>
    <property type="gene ID" value="MELO3C034507.2"/>
</dbReference>
<proteinExistence type="predicted"/>